<reference evidence="3" key="1">
    <citation type="submission" date="2014-09" db="EMBL/GenBank/DDBJ databases">
        <authorList>
            <person name="Gomez-Valero L."/>
        </authorList>
    </citation>
    <scope>NUCLEOTIDE SEQUENCE [LARGE SCALE GENOMIC DNA]</scope>
    <source>
        <strain evidence="3">ATCC700992</strain>
    </source>
</reference>
<dbReference type="Gene3D" id="2.60.120.620">
    <property type="entry name" value="q2cbj1_9rhob like domain"/>
    <property type="match status" value="1"/>
</dbReference>
<dbReference type="KEGG" id="lfa:LFA_2919"/>
<evidence type="ECO:0000313" key="2">
    <source>
        <dbReference type="EMBL" id="CEG58273.1"/>
    </source>
</evidence>
<protein>
    <recommendedName>
        <fullName evidence="1">Prolyl 4-hydroxylase alpha subunit Fe(2+) 2OG dioxygenase domain-containing protein</fullName>
    </recommendedName>
</protein>
<keyword evidence="3" id="KW-1185">Reference proteome</keyword>
<evidence type="ECO:0000313" key="3">
    <source>
        <dbReference type="Proteomes" id="UP000032430"/>
    </source>
</evidence>
<dbReference type="AlphaFoldDB" id="A0A098G726"/>
<name>A0A098G726_9GAMM</name>
<dbReference type="InterPro" id="IPR044862">
    <property type="entry name" value="Pro_4_hyd_alph_FE2OG_OXY"/>
</dbReference>
<dbReference type="STRING" id="1212491.LFA_2919"/>
<dbReference type="HOGENOM" id="CLU_078769_0_0_6"/>
<organism evidence="2 3">
    <name type="scientific">Legionella fallonii LLAP-10</name>
    <dbReference type="NCBI Taxonomy" id="1212491"/>
    <lineage>
        <taxon>Bacteria</taxon>
        <taxon>Pseudomonadati</taxon>
        <taxon>Pseudomonadota</taxon>
        <taxon>Gammaproteobacteria</taxon>
        <taxon>Legionellales</taxon>
        <taxon>Legionellaceae</taxon>
        <taxon>Legionella</taxon>
    </lineage>
</organism>
<sequence length="257" mass="30171">MTINIRSQLKDLIVKRLNETKEHLKQEFFLEHHIKVARHFTLDNLLPTEIAEGIYTNFPKPSQMHLLNIPGKLKLKYSHLKDVSSLLQDINFAIQDPQVVALIEEITEIKSQVPDPSPYAGGISTLLKGYRLNPHIDNSHDVDRKYYRTVNVLYYVSPNWRLENGGNFELWDKEIKNRIIVPSLFNRLLVMETNRTSWHAVNPVLCDAPRCCVFNYFFSEQSPEGEEYFFNGNSFRARPEQKIRRAIERVKNTFIRR</sequence>
<dbReference type="EMBL" id="LN614827">
    <property type="protein sequence ID" value="CEG58273.1"/>
    <property type="molecule type" value="Genomic_DNA"/>
</dbReference>
<gene>
    <name evidence="2" type="ORF">LFA_2919</name>
</gene>
<dbReference type="RefSeq" id="WP_045096626.1">
    <property type="nucleotide sequence ID" value="NZ_LN614827.1"/>
</dbReference>
<accession>A0A098G726</accession>
<proteinExistence type="predicted"/>
<evidence type="ECO:0000259" key="1">
    <source>
        <dbReference type="Pfam" id="PF13640"/>
    </source>
</evidence>
<dbReference type="OrthoDB" id="9783171at2"/>
<dbReference type="Pfam" id="PF13640">
    <property type="entry name" value="2OG-FeII_Oxy_3"/>
    <property type="match status" value="1"/>
</dbReference>
<dbReference type="Proteomes" id="UP000032430">
    <property type="component" value="Chromosome I"/>
</dbReference>
<feature type="domain" description="Prolyl 4-hydroxylase alpha subunit Fe(2+) 2OG dioxygenase" evidence="1">
    <location>
        <begin position="128"/>
        <end position="217"/>
    </location>
</feature>